<organism evidence="1 2">
    <name type="scientific">Pseudomonas phage phiK7A1</name>
    <dbReference type="NCBI Taxonomy" id="2759194"/>
    <lineage>
        <taxon>Viruses</taxon>
        <taxon>Duplodnaviria</taxon>
        <taxon>Heunggongvirae</taxon>
        <taxon>Uroviricota</taxon>
        <taxon>Caudoviricetes</taxon>
        <taxon>Vandenendeviridae</taxon>
        <taxon>Gorskivirinae</taxon>
        <taxon>Torinovirus</taxon>
        <taxon>Torinovirus K7A1</taxon>
    </lineage>
</organism>
<evidence type="ECO:0000313" key="1">
    <source>
        <dbReference type="EMBL" id="QNR53915.1"/>
    </source>
</evidence>
<accession>A0A7H0XFX5</accession>
<proteinExistence type="predicted"/>
<dbReference type="Proteomes" id="UP000516415">
    <property type="component" value="Segment"/>
</dbReference>
<gene>
    <name evidence="1" type="ORF">phiK7A1_127</name>
</gene>
<dbReference type="EMBL" id="MT740307">
    <property type="protein sequence ID" value="QNR53915.1"/>
    <property type="molecule type" value="Genomic_DNA"/>
</dbReference>
<protein>
    <submittedName>
        <fullName evidence="1">Uncharacterized protein</fullName>
    </submittedName>
</protein>
<keyword evidence="2" id="KW-1185">Reference proteome</keyword>
<reference evidence="1 2" key="1">
    <citation type="submission" date="2020-07" db="EMBL/GenBank/DDBJ databases">
        <authorList>
            <person name="Martino G."/>
            <person name="Holtappels D."/>
            <person name="Wagemans J."/>
            <person name="Lavigne R."/>
            <person name="Turina M."/>
            <person name="Ciuffo M."/>
        </authorList>
    </citation>
    <scope>NUCLEOTIDE SEQUENCE [LARGE SCALE GENOMIC DNA]</scope>
</reference>
<name>A0A7H0XFX5_9CAUD</name>
<sequence>MTDYSLSFSDLMLVDGFTEAVQTENKKVFEAILFANGMDLTMGYDVETTTHRNLRNQVWTGPRVTAQERIDTEWLATGAASTAAQIEAIKDPHLRHELRKMGRERSYDTAFD</sequence>
<evidence type="ECO:0000313" key="2">
    <source>
        <dbReference type="Proteomes" id="UP000516415"/>
    </source>
</evidence>